<organism evidence="2 3">
    <name type="scientific">Stylosanthes scabra</name>
    <dbReference type="NCBI Taxonomy" id="79078"/>
    <lineage>
        <taxon>Eukaryota</taxon>
        <taxon>Viridiplantae</taxon>
        <taxon>Streptophyta</taxon>
        <taxon>Embryophyta</taxon>
        <taxon>Tracheophyta</taxon>
        <taxon>Spermatophyta</taxon>
        <taxon>Magnoliopsida</taxon>
        <taxon>eudicotyledons</taxon>
        <taxon>Gunneridae</taxon>
        <taxon>Pentapetalae</taxon>
        <taxon>rosids</taxon>
        <taxon>fabids</taxon>
        <taxon>Fabales</taxon>
        <taxon>Fabaceae</taxon>
        <taxon>Papilionoideae</taxon>
        <taxon>50 kb inversion clade</taxon>
        <taxon>dalbergioids sensu lato</taxon>
        <taxon>Dalbergieae</taxon>
        <taxon>Pterocarpus clade</taxon>
        <taxon>Stylosanthes</taxon>
    </lineage>
</organism>
<gene>
    <name evidence="2" type="ORF">PIB30_007025</name>
</gene>
<dbReference type="Proteomes" id="UP001341840">
    <property type="component" value="Unassembled WGS sequence"/>
</dbReference>
<evidence type="ECO:0000256" key="1">
    <source>
        <dbReference type="SAM" id="MobiDB-lite"/>
    </source>
</evidence>
<keyword evidence="3" id="KW-1185">Reference proteome</keyword>
<reference evidence="2 3" key="1">
    <citation type="journal article" date="2023" name="Plants (Basel)">
        <title>Bridging the Gap: Combining Genomics and Transcriptomics Approaches to Understand Stylosanthes scabra, an Orphan Legume from the Brazilian Caatinga.</title>
        <authorList>
            <person name="Ferreira-Neto J.R.C."/>
            <person name="da Silva M.D."/>
            <person name="Binneck E."/>
            <person name="de Melo N.F."/>
            <person name="da Silva R.H."/>
            <person name="de Melo A.L.T.M."/>
            <person name="Pandolfi V."/>
            <person name="Bustamante F.O."/>
            <person name="Brasileiro-Vidal A.C."/>
            <person name="Benko-Iseppon A.M."/>
        </authorList>
    </citation>
    <scope>NUCLEOTIDE SEQUENCE [LARGE SCALE GENOMIC DNA]</scope>
    <source>
        <tissue evidence="2">Leaves</tissue>
    </source>
</reference>
<protein>
    <submittedName>
        <fullName evidence="2">Uncharacterized protein</fullName>
    </submittedName>
</protein>
<name>A0ABU6Z6G6_9FABA</name>
<evidence type="ECO:0000313" key="2">
    <source>
        <dbReference type="EMBL" id="MED6216383.1"/>
    </source>
</evidence>
<proteinExistence type="predicted"/>
<dbReference type="EMBL" id="JASCZI010271875">
    <property type="protein sequence ID" value="MED6216383.1"/>
    <property type="molecule type" value="Genomic_DNA"/>
</dbReference>
<evidence type="ECO:0000313" key="3">
    <source>
        <dbReference type="Proteomes" id="UP001341840"/>
    </source>
</evidence>
<accession>A0ABU6Z6G6</accession>
<feature type="non-terminal residue" evidence="2">
    <location>
        <position position="1"/>
    </location>
</feature>
<comment type="caution">
    <text evidence="2">The sequence shown here is derived from an EMBL/GenBank/DDBJ whole genome shotgun (WGS) entry which is preliminary data.</text>
</comment>
<feature type="region of interest" description="Disordered" evidence="1">
    <location>
        <begin position="1"/>
        <end position="56"/>
    </location>
</feature>
<sequence>CQIEKSSGGRRSQRGGAFSTPQISTMVTKWGVPNMGGRFQRPKSPQAHTMGRSQRGEAFFNAHTHASSPNYVKADVQNIFGAFSTPGSSLQGSLLLKAQTPLNPCINHA</sequence>